<evidence type="ECO:0000259" key="4">
    <source>
        <dbReference type="PROSITE" id="PS50887"/>
    </source>
</evidence>
<dbReference type="InterPro" id="IPR043128">
    <property type="entry name" value="Rev_trsase/Diguanyl_cyclase"/>
</dbReference>
<dbReference type="PROSITE" id="PS50112">
    <property type="entry name" value="PAS"/>
    <property type="match status" value="3"/>
</dbReference>
<dbReference type="Gene3D" id="3.20.20.450">
    <property type="entry name" value="EAL domain"/>
    <property type="match status" value="1"/>
</dbReference>
<feature type="domain" description="EAL" evidence="3">
    <location>
        <begin position="620"/>
        <end position="874"/>
    </location>
</feature>
<dbReference type="InterPro" id="IPR035965">
    <property type="entry name" value="PAS-like_dom_sf"/>
</dbReference>
<dbReference type="Pfam" id="PF08447">
    <property type="entry name" value="PAS_3"/>
    <property type="match status" value="2"/>
</dbReference>
<dbReference type="SMART" id="SM00086">
    <property type="entry name" value="PAC"/>
    <property type="match status" value="3"/>
</dbReference>
<feature type="domain" description="PAC" evidence="2">
    <location>
        <begin position="139"/>
        <end position="190"/>
    </location>
</feature>
<sequence>MKSDCIYITILRNIGKKTYYENDIKIEYQFLFLQEQLYLLLQKGLMLVSDKYNDLNMGRNMLEGARENQEIYHLFFQKHQDVVLILDMEGNILETNDSILKYTDYSKAEVAGPFDQFVAADFQEEARQKFALAVTGETVSYDVVFVSRTGERVDLRMTHSPILDGDNILGVFGTARDATEFTLFKKKLSQTQKDLDFVQVVGNVGNWDYEVKSQEAHWSEQLYRIYGVEDPENITPSLENYLSMVHPEDRNEFMETCMSAYQTGTAFSIEYRIIRRDGIERIVHEQGNTIVDENGVVTRMIGTVHDITEYRRTEAMLEQSEAHAQMIFKNLNEIVWSIDIQNKKVLFCSEEFEVLCGYKLEDLIKSPLLWDETIYHEDAKKIQSIISEIRKGNEIFEQYRLLHSCGDIKWVDVKAIPTCDSEGNLVRLDGIMWDITDKKKSEETLHKAAFQDYLTQLPNRRRFEEYIEEQIDFHREKDESFALLYMDLDRFKFINDRLGHFVGDELLKQVTERLKNRSESQFTARLSGDEFAICLPRLKTMDQPVNVAKEIIDILEKPFHYGDYDLFISTSIGIGVFPKDGEDGDSLLKNADTALSNAKGNGKNTYQVYTREMNQESYRKYCLERDMRKAVRQDEFRVHFQPKVNVKTEEIIGAEALLRWEHEEWGNISPAEFIPIAEDSGFITEIGIWVLQDVCRQQKEWSERGFPIVPVCINISPQHFLKKDVVEAVQSNIAQYDIDPTWIELEITETSLIHYSEVVQKTMTSLKEMGVKISLDDFGTGYSALSQLQNFKFDTLKIDQSFIKNVPVKTEDSVITKSLIEMAHGLGLDVVAEGVESKEQLEFLYQNHCDHVQGYIYSRPVPGVEFEKLMVKRYIQKSQ</sequence>
<dbReference type="InterPro" id="IPR029787">
    <property type="entry name" value="Nucleotide_cyclase"/>
</dbReference>
<comment type="caution">
    <text evidence="5">The sequence shown here is derived from an EMBL/GenBank/DDBJ whole genome shotgun (WGS) entry which is preliminary data.</text>
</comment>
<feature type="domain" description="PAS" evidence="1">
    <location>
        <begin position="68"/>
        <end position="137"/>
    </location>
</feature>
<dbReference type="SMART" id="SM00267">
    <property type="entry name" value="GGDEF"/>
    <property type="match status" value="1"/>
</dbReference>
<dbReference type="Gene3D" id="2.10.70.100">
    <property type="match status" value="1"/>
</dbReference>
<dbReference type="PROSITE" id="PS50883">
    <property type="entry name" value="EAL"/>
    <property type="match status" value="1"/>
</dbReference>
<dbReference type="Pfam" id="PF00563">
    <property type="entry name" value="EAL"/>
    <property type="match status" value="1"/>
</dbReference>
<feature type="domain" description="PAS" evidence="1">
    <location>
        <begin position="320"/>
        <end position="393"/>
    </location>
</feature>
<dbReference type="CDD" id="cd01948">
    <property type="entry name" value="EAL"/>
    <property type="match status" value="1"/>
</dbReference>
<feature type="domain" description="GGDEF" evidence="4">
    <location>
        <begin position="479"/>
        <end position="611"/>
    </location>
</feature>
<dbReference type="PANTHER" id="PTHR44757">
    <property type="entry name" value="DIGUANYLATE CYCLASE DGCP"/>
    <property type="match status" value="1"/>
</dbReference>
<dbReference type="NCBIfam" id="TIGR00229">
    <property type="entry name" value="sensory_box"/>
    <property type="match status" value="3"/>
</dbReference>
<dbReference type="PROSITE" id="PS50887">
    <property type="entry name" value="GGDEF"/>
    <property type="match status" value="1"/>
</dbReference>
<dbReference type="NCBIfam" id="TIGR00254">
    <property type="entry name" value="GGDEF"/>
    <property type="match status" value="1"/>
</dbReference>
<dbReference type="AlphaFoldDB" id="A0A5D4K9L3"/>
<dbReference type="SUPFAM" id="SSF55785">
    <property type="entry name" value="PYP-like sensor domain (PAS domain)"/>
    <property type="match status" value="3"/>
</dbReference>
<dbReference type="Gene3D" id="3.30.70.270">
    <property type="match status" value="1"/>
</dbReference>
<evidence type="ECO:0000259" key="1">
    <source>
        <dbReference type="PROSITE" id="PS50112"/>
    </source>
</evidence>
<evidence type="ECO:0000313" key="5">
    <source>
        <dbReference type="EMBL" id="TYR73559.1"/>
    </source>
</evidence>
<dbReference type="InterPro" id="IPR000160">
    <property type="entry name" value="GGDEF_dom"/>
</dbReference>
<dbReference type="InterPro" id="IPR013655">
    <property type="entry name" value="PAS_fold_3"/>
</dbReference>
<feature type="domain" description="PAC" evidence="2">
    <location>
        <begin position="267"/>
        <end position="319"/>
    </location>
</feature>
<organism evidence="5 6">
    <name type="scientific">Rossellomorea vietnamensis</name>
    <dbReference type="NCBI Taxonomy" id="218284"/>
    <lineage>
        <taxon>Bacteria</taxon>
        <taxon>Bacillati</taxon>
        <taxon>Bacillota</taxon>
        <taxon>Bacilli</taxon>
        <taxon>Bacillales</taxon>
        <taxon>Bacillaceae</taxon>
        <taxon>Rossellomorea</taxon>
    </lineage>
</organism>
<evidence type="ECO:0000259" key="2">
    <source>
        <dbReference type="PROSITE" id="PS50113"/>
    </source>
</evidence>
<dbReference type="CDD" id="cd00130">
    <property type="entry name" value="PAS"/>
    <property type="match status" value="3"/>
</dbReference>
<dbReference type="InterPro" id="IPR052155">
    <property type="entry name" value="Biofilm_reg_signaling"/>
</dbReference>
<dbReference type="Gene3D" id="3.30.450.20">
    <property type="entry name" value="PAS domain"/>
    <property type="match status" value="3"/>
</dbReference>
<proteinExistence type="predicted"/>
<evidence type="ECO:0000313" key="6">
    <source>
        <dbReference type="Proteomes" id="UP000323317"/>
    </source>
</evidence>
<dbReference type="SMART" id="SM00052">
    <property type="entry name" value="EAL"/>
    <property type="match status" value="1"/>
</dbReference>
<dbReference type="SUPFAM" id="SSF55073">
    <property type="entry name" value="Nucleotide cyclase"/>
    <property type="match status" value="1"/>
</dbReference>
<protein>
    <submittedName>
        <fullName evidence="5">EAL domain-containing protein</fullName>
    </submittedName>
</protein>
<dbReference type="Pfam" id="PF00990">
    <property type="entry name" value="GGDEF"/>
    <property type="match status" value="1"/>
</dbReference>
<dbReference type="SUPFAM" id="SSF141868">
    <property type="entry name" value="EAL domain-like"/>
    <property type="match status" value="1"/>
</dbReference>
<dbReference type="InterPro" id="IPR000700">
    <property type="entry name" value="PAS-assoc_C"/>
</dbReference>
<evidence type="ECO:0000259" key="3">
    <source>
        <dbReference type="PROSITE" id="PS50883"/>
    </source>
</evidence>
<feature type="domain" description="PAC" evidence="2">
    <location>
        <begin position="395"/>
        <end position="447"/>
    </location>
</feature>
<gene>
    <name evidence="5" type="ORF">FZC79_18150</name>
</gene>
<reference evidence="5 6" key="1">
    <citation type="submission" date="2019-08" db="EMBL/GenBank/DDBJ databases">
        <title>Bacillus genomes from the desert of Cuatro Cienegas, Coahuila.</title>
        <authorList>
            <person name="Olmedo-Alvarez G."/>
        </authorList>
    </citation>
    <scope>NUCLEOTIDE SEQUENCE [LARGE SCALE GENOMIC DNA]</scope>
    <source>
        <strain evidence="5 6">CH40_1T</strain>
    </source>
</reference>
<dbReference type="InterPro" id="IPR001633">
    <property type="entry name" value="EAL_dom"/>
</dbReference>
<dbReference type="EMBL" id="VTEH01000017">
    <property type="protein sequence ID" value="TYR73559.1"/>
    <property type="molecule type" value="Genomic_DNA"/>
</dbReference>
<dbReference type="CDD" id="cd01949">
    <property type="entry name" value="GGDEF"/>
    <property type="match status" value="1"/>
</dbReference>
<dbReference type="PANTHER" id="PTHR44757:SF2">
    <property type="entry name" value="BIOFILM ARCHITECTURE MAINTENANCE PROTEIN MBAA"/>
    <property type="match status" value="1"/>
</dbReference>
<dbReference type="Proteomes" id="UP000323317">
    <property type="component" value="Unassembled WGS sequence"/>
</dbReference>
<accession>A0A5D4K9L3</accession>
<dbReference type="FunFam" id="3.20.20.450:FF:000001">
    <property type="entry name" value="Cyclic di-GMP phosphodiesterase yahA"/>
    <property type="match status" value="1"/>
</dbReference>
<dbReference type="InterPro" id="IPR000014">
    <property type="entry name" value="PAS"/>
</dbReference>
<dbReference type="SMART" id="SM00091">
    <property type="entry name" value="PAS"/>
    <property type="match status" value="3"/>
</dbReference>
<feature type="domain" description="PAS" evidence="1">
    <location>
        <begin position="217"/>
        <end position="264"/>
    </location>
</feature>
<dbReference type="PROSITE" id="PS50113">
    <property type="entry name" value="PAC"/>
    <property type="match status" value="3"/>
</dbReference>
<name>A0A5D4K9L3_9BACI</name>
<dbReference type="InterPro" id="IPR035919">
    <property type="entry name" value="EAL_sf"/>
</dbReference>
<dbReference type="Pfam" id="PF13426">
    <property type="entry name" value="PAS_9"/>
    <property type="match status" value="1"/>
</dbReference>
<dbReference type="InterPro" id="IPR001610">
    <property type="entry name" value="PAC"/>
</dbReference>